<reference evidence="2" key="2">
    <citation type="submission" date="2020-11" db="EMBL/GenBank/DDBJ databases">
        <authorList>
            <consortium name="DOE Joint Genome Institute"/>
            <person name="Kuo A."/>
            <person name="Miyauchi S."/>
            <person name="Kiss E."/>
            <person name="Drula E."/>
            <person name="Kohler A."/>
            <person name="Sanchez-Garcia M."/>
            <person name="Andreopoulos B."/>
            <person name="Barry K.W."/>
            <person name="Bonito G."/>
            <person name="Buee M."/>
            <person name="Carver A."/>
            <person name="Chen C."/>
            <person name="Cichocki N."/>
            <person name="Clum A."/>
            <person name="Culley D."/>
            <person name="Crous P.W."/>
            <person name="Fauchery L."/>
            <person name="Girlanda M."/>
            <person name="Hayes R."/>
            <person name="Keri Z."/>
            <person name="Labutti K."/>
            <person name="Lipzen A."/>
            <person name="Lombard V."/>
            <person name="Magnuson J."/>
            <person name="Maillard F."/>
            <person name="Morin E."/>
            <person name="Murat C."/>
            <person name="Nolan M."/>
            <person name="Ohm R."/>
            <person name="Pangilinan J."/>
            <person name="Pereira M."/>
            <person name="Perotto S."/>
            <person name="Peter M."/>
            <person name="Riley R."/>
            <person name="Sitrit Y."/>
            <person name="Stielow B."/>
            <person name="Szollosi G."/>
            <person name="Zifcakova L."/>
            <person name="Stursova M."/>
            <person name="Spatafora J.W."/>
            <person name="Tedersoo L."/>
            <person name="Vaario L.-M."/>
            <person name="Yamada A."/>
            <person name="Yan M."/>
            <person name="Wang P."/>
            <person name="Xu J."/>
            <person name="Bruns T."/>
            <person name="Baldrian P."/>
            <person name="Vilgalys R."/>
            <person name="Henrissat B."/>
            <person name="Grigoriev I.V."/>
            <person name="Hibbett D."/>
            <person name="Nagy L.G."/>
            <person name="Martin F.M."/>
        </authorList>
    </citation>
    <scope>NUCLEOTIDE SEQUENCE</scope>
    <source>
        <strain evidence="2">UH-Tt-Lm1</strain>
    </source>
</reference>
<comment type="caution">
    <text evidence="2">The sequence shown here is derived from an EMBL/GenBank/DDBJ whole genome shotgun (WGS) entry which is preliminary data.</text>
</comment>
<dbReference type="Proteomes" id="UP000736335">
    <property type="component" value="Unassembled WGS sequence"/>
</dbReference>
<accession>A0A9P6HGD1</accession>
<feature type="region of interest" description="Disordered" evidence="1">
    <location>
        <begin position="707"/>
        <end position="742"/>
    </location>
</feature>
<reference evidence="2" key="1">
    <citation type="journal article" date="2020" name="Nat. Commun.">
        <title>Large-scale genome sequencing of mycorrhizal fungi provides insights into the early evolution of symbiotic traits.</title>
        <authorList>
            <person name="Miyauchi S."/>
            <person name="Kiss E."/>
            <person name="Kuo A."/>
            <person name="Drula E."/>
            <person name="Kohler A."/>
            <person name="Sanchez-Garcia M."/>
            <person name="Morin E."/>
            <person name="Andreopoulos B."/>
            <person name="Barry K.W."/>
            <person name="Bonito G."/>
            <person name="Buee M."/>
            <person name="Carver A."/>
            <person name="Chen C."/>
            <person name="Cichocki N."/>
            <person name="Clum A."/>
            <person name="Culley D."/>
            <person name="Crous P.W."/>
            <person name="Fauchery L."/>
            <person name="Girlanda M."/>
            <person name="Hayes R.D."/>
            <person name="Keri Z."/>
            <person name="LaButti K."/>
            <person name="Lipzen A."/>
            <person name="Lombard V."/>
            <person name="Magnuson J."/>
            <person name="Maillard F."/>
            <person name="Murat C."/>
            <person name="Nolan M."/>
            <person name="Ohm R.A."/>
            <person name="Pangilinan J."/>
            <person name="Pereira M.F."/>
            <person name="Perotto S."/>
            <person name="Peter M."/>
            <person name="Pfister S."/>
            <person name="Riley R."/>
            <person name="Sitrit Y."/>
            <person name="Stielow J.B."/>
            <person name="Szollosi G."/>
            <person name="Zifcakova L."/>
            <person name="Stursova M."/>
            <person name="Spatafora J.W."/>
            <person name="Tedersoo L."/>
            <person name="Vaario L.M."/>
            <person name="Yamada A."/>
            <person name="Yan M."/>
            <person name="Wang P."/>
            <person name="Xu J."/>
            <person name="Bruns T."/>
            <person name="Baldrian P."/>
            <person name="Vilgalys R."/>
            <person name="Dunand C."/>
            <person name="Henrissat B."/>
            <person name="Grigoriev I.V."/>
            <person name="Hibbett D."/>
            <person name="Nagy L.G."/>
            <person name="Martin F.M."/>
        </authorList>
    </citation>
    <scope>NUCLEOTIDE SEQUENCE</scope>
    <source>
        <strain evidence="2">UH-Tt-Lm1</strain>
    </source>
</reference>
<feature type="region of interest" description="Disordered" evidence="1">
    <location>
        <begin position="1"/>
        <end position="40"/>
    </location>
</feature>
<feature type="compositionally biased region" description="Polar residues" evidence="1">
    <location>
        <begin position="775"/>
        <end position="787"/>
    </location>
</feature>
<feature type="compositionally biased region" description="Polar residues" evidence="1">
    <location>
        <begin position="421"/>
        <end position="435"/>
    </location>
</feature>
<feature type="compositionally biased region" description="Polar residues" evidence="1">
    <location>
        <begin position="481"/>
        <end position="492"/>
    </location>
</feature>
<evidence type="ECO:0000313" key="2">
    <source>
        <dbReference type="EMBL" id="KAF9786195.1"/>
    </source>
</evidence>
<feature type="compositionally biased region" description="Low complexity" evidence="1">
    <location>
        <begin position="335"/>
        <end position="356"/>
    </location>
</feature>
<feature type="compositionally biased region" description="Pro residues" evidence="1">
    <location>
        <begin position="645"/>
        <end position="654"/>
    </location>
</feature>
<protein>
    <submittedName>
        <fullName evidence="2">Uncharacterized protein</fullName>
    </submittedName>
</protein>
<feature type="compositionally biased region" description="Pro residues" evidence="1">
    <location>
        <begin position="313"/>
        <end position="325"/>
    </location>
</feature>
<feature type="compositionally biased region" description="Polar residues" evidence="1">
    <location>
        <begin position="174"/>
        <end position="184"/>
    </location>
</feature>
<feature type="region of interest" description="Disordered" evidence="1">
    <location>
        <begin position="542"/>
        <end position="565"/>
    </location>
</feature>
<feature type="compositionally biased region" description="Polar residues" evidence="1">
    <location>
        <begin position="627"/>
        <end position="639"/>
    </location>
</feature>
<feature type="region of interest" description="Disordered" evidence="1">
    <location>
        <begin position="481"/>
        <end position="528"/>
    </location>
</feature>
<feature type="region of interest" description="Disordered" evidence="1">
    <location>
        <begin position="622"/>
        <end position="662"/>
    </location>
</feature>
<organism evidence="2 3">
    <name type="scientific">Thelephora terrestris</name>
    <dbReference type="NCBI Taxonomy" id="56493"/>
    <lineage>
        <taxon>Eukaryota</taxon>
        <taxon>Fungi</taxon>
        <taxon>Dikarya</taxon>
        <taxon>Basidiomycota</taxon>
        <taxon>Agaricomycotina</taxon>
        <taxon>Agaricomycetes</taxon>
        <taxon>Thelephorales</taxon>
        <taxon>Thelephoraceae</taxon>
        <taxon>Thelephora</taxon>
    </lineage>
</organism>
<evidence type="ECO:0000313" key="3">
    <source>
        <dbReference type="Proteomes" id="UP000736335"/>
    </source>
</evidence>
<feature type="compositionally biased region" description="Low complexity" evidence="1">
    <location>
        <begin position="11"/>
        <end position="22"/>
    </location>
</feature>
<feature type="compositionally biased region" description="Basic and acidic residues" evidence="1">
    <location>
        <begin position="360"/>
        <end position="372"/>
    </location>
</feature>
<feature type="compositionally biased region" description="Polar residues" evidence="1">
    <location>
        <begin position="31"/>
        <end position="40"/>
    </location>
</feature>
<feature type="compositionally biased region" description="Polar residues" evidence="1">
    <location>
        <begin position="583"/>
        <end position="609"/>
    </location>
</feature>
<gene>
    <name evidence="2" type="ORF">BJ322DRAFT_774608</name>
</gene>
<feature type="compositionally biased region" description="Low complexity" evidence="1">
    <location>
        <begin position="803"/>
        <end position="821"/>
    </location>
</feature>
<feature type="compositionally biased region" description="Low complexity" evidence="1">
    <location>
        <begin position="245"/>
        <end position="258"/>
    </location>
</feature>
<feature type="compositionally biased region" description="Polar residues" evidence="1">
    <location>
        <begin position="717"/>
        <end position="733"/>
    </location>
</feature>
<evidence type="ECO:0000256" key="1">
    <source>
        <dbReference type="SAM" id="MobiDB-lite"/>
    </source>
</evidence>
<dbReference type="OrthoDB" id="3195323at2759"/>
<feature type="compositionally biased region" description="Basic and acidic residues" evidence="1">
    <location>
        <begin position="495"/>
        <end position="506"/>
    </location>
</feature>
<name>A0A9P6HGD1_9AGAM</name>
<feature type="region of interest" description="Disordered" evidence="1">
    <location>
        <begin position="754"/>
        <end position="851"/>
    </location>
</feature>
<proteinExistence type="predicted"/>
<feature type="region of interest" description="Disordered" evidence="1">
    <location>
        <begin position="580"/>
        <end position="609"/>
    </location>
</feature>
<dbReference type="EMBL" id="WIUZ02000006">
    <property type="protein sequence ID" value="KAF9786195.1"/>
    <property type="molecule type" value="Genomic_DNA"/>
</dbReference>
<feature type="region of interest" description="Disordered" evidence="1">
    <location>
        <begin position="174"/>
        <end position="450"/>
    </location>
</feature>
<sequence>MNSPYLQSPTSSHWWSRSRSSSKLAKEKPSEVSTPSRTYTPLQADILVPDQPPKQSSMFGNFTSVIRLKPKKNVHNIAIQDPPKAPSPLIIPPSNSSEPYGPLTSRPYSKAVSAVTVTDDDSIEPKTPLDLHLTYQKSLVGSDPFAATTGVIFSSKEPQSFDQLFVAPDSHVINSTPASPVSPQRTHRRHRTTNPNASRERLVSEATAPTHRPIVTVRTQPDVLTARFNPRTLKVSMNDVPTPSPATSSPDSATMPATNGRSKSRASDGPRPHTRPRGMTDNTGIRPSLRKDVDRPPLTHKSSFSRSIITPPETKPPSQELPPVPSLKYLSTLPSSDRSPLHPASSSSSLSFASPPEYDSLSKDVSLEERRLQSILEQAKVPSEPRTKSPTRVLRGALNSPSSKRSAPSDDYTESLKKVPSQRSLHTKFTGSLSTYPDDRAFGVDDSPGPTKFLKKQRSFHYPRVPVPPVVVPYLRHATSFTPSEASVSQPAESPKSKEKEKKRESTASLSRRRFLPGSISRNSSQMATFTFDDDTGSIIIPPSELERCDKSLSPRLSNPFGSPGVESMMLPATSAFYDDLASSPTAGSHFPQSAEAQPQDTGPQQILSPAQLLQLEEMLGNDDSDVSTNPSNRTSPAELSSPTDPSPVDPPPFEEFGFRNTFPRKKGSWTDSIISSSTIFSNSPSDKIMFPDRVETGSTLSFFDQHQHSGYRPRTASGSGNLDSNPSMTHNHSTFASSSQSTFSMGLGIESTFGIEPTQPLSGLTPPPRRRPKTASTTSTKSQGCRESTAHIQPLSPPPPRRNTTSTLTSSLSTSTRSSPTPSPKSPPSSFKNDPPTRSIMKKPSFLEIDDDPIADARTRAQVMASGDNHQRNISISSINDSFLDLGRENNSFDTIRTLSVEGPG</sequence>
<keyword evidence="3" id="KW-1185">Reference proteome</keyword>
<feature type="compositionally biased region" description="Polar residues" evidence="1">
    <location>
        <begin position="1"/>
        <end position="10"/>
    </location>
</feature>
<feature type="region of interest" description="Disordered" evidence="1">
    <location>
        <begin position="76"/>
        <end position="105"/>
    </location>
</feature>
<dbReference type="AlphaFoldDB" id="A0A9P6HGD1"/>